<dbReference type="InterPro" id="IPR014942">
    <property type="entry name" value="AbiEii"/>
</dbReference>
<name>A0A386HT11_9BACT</name>
<dbReference type="Pfam" id="PF08843">
    <property type="entry name" value="AbiEii"/>
    <property type="match status" value="1"/>
</dbReference>
<dbReference type="RefSeq" id="WP_119990315.1">
    <property type="nucleotide sequence ID" value="NZ_CP032489.1"/>
</dbReference>
<accession>A0A386HT11</accession>
<dbReference type="GO" id="GO:0016740">
    <property type="term" value="F:transferase activity"/>
    <property type="evidence" value="ECO:0007669"/>
    <property type="project" value="UniProtKB-KW"/>
</dbReference>
<evidence type="ECO:0000313" key="1">
    <source>
        <dbReference type="EMBL" id="AYD49015.1"/>
    </source>
</evidence>
<reference evidence="1 2" key="1">
    <citation type="submission" date="2018-09" db="EMBL/GenBank/DDBJ databases">
        <title>Arachidicoccus sp. nov., a bacterium isolated from soil.</title>
        <authorList>
            <person name="Weon H.-Y."/>
            <person name="Kwon S.-W."/>
            <person name="Lee S.A."/>
        </authorList>
    </citation>
    <scope>NUCLEOTIDE SEQUENCE [LARGE SCALE GENOMIC DNA]</scope>
    <source>
        <strain evidence="1 2">KIS59-12</strain>
    </source>
</reference>
<sequence>MANVLYWNTVTPLLHSGLQRLMNEPLFNPFRLVGGTSLSLQTGHRKSIDIDLFTDAEYGSIDFQKIDDYLRCTFAYVSPAKLPSPIGFGVVYFVGNTPEDSFKLDLFYTDSFIFPSLNVEGIRLATKDEIAAMKIDVIQRGGRKKDFWDIHTLLDDFTIEQMISLHEKRYPYAHDMGAIISNFTDFTSADEDFDPVCLWGKHWELIKLDIAEILSRL</sequence>
<protein>
    <submittedName>
        <fullName evidence="1">Nucleotidyl transferase AbiEii/AbiGii toxin family protein</fullName>
    </submittedName>
</protein>
<keyword evidence="2" id="KW-1185">Reference proteome</keyword>
<proteinExistence type="predicted"/>
<dbReference type="Proteomes" id="UP000266118">
    <property type="component" value="Chromosome"/>
</dbReference>
<dbReference type="OrthoDB" id="9796281at2"/>
<dbReference type="KEGG" id="ark:D6B99_16180"/>
<gene>
    <name evidence="1" type="ORF">D6B99_16180</name>
</gene>
<keyword evidence="1" id="KW-0808">Transferase</keyword>
<evidence type="ECO:0000313" key="2">
    <source>
        <dbReference type="Proteomes" id="UP000266118"/>
    </source>
</evidence>
<dbReference type="AlphaFoldDB" id="A0A386HT11"/>
<dbReference type="EMBL" id="CP032489">
    <property type="protein sequence ID" value="AYD49015.1"/>
    <property type="molecule type" value="Genomic_DNA"/>
</dbReference>
<organism evidence="1 2">
    <name type="scientific">Arachidicoccus soli</name>
    <dbReference type="NCBI Taxonomy" id="2341117"/>
    <lineage>
        <taxon>Bacteria</taxon>
        <taxon>Pseudomonadati</taxon>
        <taxon>Bacteroidota</taxon>
        <taxon>Chitinophagia</taxon>
        <taxon>Chitinophagales</taxon>
        <taxon>Chitinophagaceae</taxon>
        <taxon>Arachidicoccus</taxon>
    </lineage>
</organism>